<dbReference type="Pfam" id="PF13432">
    <property type="entry name" value="TPR_16"/>
    <property type="match status" value="1"/>
</dbReference>
<evidence type="ECO:0000313" key="2">
    <source>
        <dbReference type="EMBL" id="SNX44737.1"/>
    </source>
</evidence>
<dbReference type="Gene3D" id="1.25.40.10">
    <property type="entry name" value="Tetratricopeptide repeat domain"/>
    <property type="match status" value="5"/>
</dbReference>
<accession>A0A240E7L3</accession>
<gene>
    <name evidence="2" type="ORF">SAMN05421731_10493</name>
</gene>
<keyword evidence="3" id="KW-1185">Reference proteome</keyword>
<sequence length="588" mass="66942">MTQNLKLMRIKSRKILQLPATCHSITFLLLGSIAYASQIYAVTPITTTGITTTTHQAKNETNHSAFLPVFIAEFALSQGNINQTLNSYQYLVENYNLPNINERALNIALEFDDIDTALNISRLWVEHYPDDVPAMFYLAHLSLRAHQYGLAAKTLDRILQIDPNADLEGILEGIYPESTEARQALLQALNQINKKEHPSVLVMIAGLEAQSGQFESALKKVNLALRKRPNVPSFVILKANLYFAANQNDDAFKWLDHSSRYQKAPDVGLYEVQHLIRQNKTEDALKKLKRMLKKWPNNEQILFLAGITSIDLQQFSQAEKYLKQLQYSNVYQDQANYYLAVNAERKKDDTLAIELYKAVDGNFYTVSRKNLVSIYLEQQRPADAIRLLTQERVSHPHQASFLYQLQAQILQMMGENQRAITLLNEAIQQMPEDPELIYAQVLLYDPFTDRDALDNALNKLLEIEPNSPTFLNAYAYTLARQNRKLDVARKYAEQALSYAPQQASILDTLGYIAFLQNDFDLAVKALAEAYALSPNLSIGVRYAKALYMHGDIEYFAQICETLHNQYPDSEEVAQLLHLLVPNPHLQPS</sequence>
<dbReference type="PROSITE" id="PS50005">
    <property type="entry name" value="TPR"/>
    <property type="match status" value="1"/>
</dbReference>
<dbReference type="SMART" id="SM00028">
    <property type="entry name" value="TPR"/>
    <property type="match status" value="5"/>
</dbReference>
<dbReference type="AlphaFoldDB" id="A0A240E7L3"/>
<organism evidence="2 3">
    <name type="scientific">Acinetobacter puyangensis</name>
    <dbReference type="NCBI Taxonomy" id="1096779"/>
    <lineage>
        <taxon>Bacteria</taxon>
        <taxon>Pseudomonadati</taxon>
        <taxon>Pseudomonadota</taxon>
        <taxon>Gammaproteobacteria</taxon>
        <taxon>Moraxellales</taxon>
        <taxon>Moraxellaceae</taxon>
        <taxon>Acinetobacter</taxon>
    </lineage>
</organism>
<protein>
    <submittedName>
        <fullName evidence="2">Flp pilus assembly protein TadD, contains TPR repeats</fullName>
    </submittedName>
</protein>
<keyword evidence="1" id="KW-0802">TPR repeat</keyword>
<dbReference type="InterPro" id="IPR019734">
    <property type="entry name" value="TPR_rpt"/>
</dbReference>
<dbReference type="Pfam" id="PF14559">
    <property type="entry name" value="TPR_19"/>
    <property type="match status" value="1"/>
</dbReference>
<reference evidence="3" key="1">
    <citation type="submission" date="2016-09" db="EMBL/GenBank/DDBJ databases">
        <authorList>
            <person name="Varghese N."/>
            <person name="Submissions S."/>
        </authorList>
    </citation>
    <scope>NUCLEOTIDE SEQUENCE [LARGE SCALE GENOMIC DNA]</scope>
    <source>
        <strain evidence="3">ANC 4466</strain>
    </source>
</reference>
<dbReference type="SUPFAM" id="SSF81901">
    <property type="entry name" value="HCP-like"/>
    <property type="match status" value="1"/>
</dbReference>
<name>A0A240E7L3_9GAMM</name>
<dbReference type="InterPro" id="IPR011990">
    <property type="entry name" value="TPR-like_helical_dom_sf"/>
</dbReference>
<feature type="repeat" description="TPR" evidence="1">
    <location>
        <begin position="503"/>
        <end position="536"/>
    </location>
</feature>
<proteinExistence type="predicted"/>
<dbReference type="EMBL" id="OANT01000004">
    <property type="protein sequence ID" value="SNX44737.1"/>
    <property type="molecule type" value="Genomic_DNA"/>
</dbReference>
<dbReference type="PANTHER" id="PTHR12558:SF13">
    <property type="entry name" value="CELL DIVISION CYCLE PROTEIN 27 HOMOLOG"/>
    <property type="match status" value="1"/>
</dbReference>
<dbReference type="PANTHER" id="PTHR12558">
    <property type="entry name" value="CELL DIVISION CYCLE 16,23,27"/>
    <property type="match status" value="1"/>
</dbReference>
<evidence type="ECO:0000256" key="1">
    <source>
        <dbReference type="PROSITE-ProRule" id="PRU00339"/>
    </source>
</evidence>
<dbReference type="Proteomes" id="UP000219042">
    <property type="component" value="Unassembled WGS sequence"/>
</dbReference>
<evidence type="ECO:0000313" key="3">
    <source>
        <dbReference type="Proteomes" id="UP000219042"/>
    </source>
</evidence>
<dbReference type="SUPFAM" id="SSF48452">
    <property type="entry name" value="TPR-like"/>
    <property type="match status" value="2"/>
</dbReference>